<feature type="chain" id="PRO_5011518362" description="Aminopeptidase" evidence="6">
    <location>
        <begin position="23"/>
        <end position="369"/>
    </location>
</feature>
<gene>
    <name evidence="7" type="ORF">SAMN04488090_3837</name>
</gene>
<dbReference type="InterPro" id="IPR004134">
    <property type="entry name" value="Peptidase_C1B"/>
</dbReference>
<dbReference type="GO" id="GO:0009636">
    <property type="term" value="P:response to toxic substance"/>
    <property type="evidence" value="ECO:0007669"/>
    <property type="project" value="TreeGrafter"/>
</dbReference>
<dbReference type="InterPro" id="IPR000169">
    <property type="entry name" value="Pept_cys_AS"/>
</dbReference>
<feature type="active site" evidence="5">
    <location>
        <position position="327"/>
    </location>
</feature>
<accession>A0A1G9UJZ9</accession>
<dbReference type="InterPro" id="IPR038765">
    <property type="entry name" value="Papain-like_cys_pep_sf"/>
</dbReference>
<proteinExistence type="inferred from homology"/>
<keyword evidence="4" id="KW-0031">Aminopeptidase</keyword>
<dbReference type="RefSeq" id="WP_093205947.1">
    <property type="nucleotide sequence ID" value="NZ_FNGS01000007.1"/>
</dbReference>
<evidence type="ECO:0000256" key="4">
    <source>
        <dbReference type="PIRNR" id="PIRNR005700"/>
    </source>
</evidence>
<dbReference type="PANTHER" id="PTHR10363:SF2">
    <property type="entry name" value="BLEOMYCIN HYDROLASE"/>
    <property type="match status" value="1"/>
</dbReference>
<dbReference type="GO" id="GO:0070005">
    <property type="term" value="F:cysteine-type aminopeptidase activity"/>
    <property type="evidence" value="ECO:0007669"/>
    <property type="project" value="InterPro"/>
</dbReference>
<feature type="active site" evidence="5">
    <location>
        <position position="49"/>
    </location>
</feature>
<evidence type="ECO:0000313" key="8">
    <source>
        <dbReference type="Proteomes" id="UP000198901"/>
    </source>
</evidence>
<dbReference type="STRING" id="563176.SAMN04488090_3837"/>
<evidence type="ECO:0000256" key="6">
    <source>
        <dbReference type="SAM" id="SignalP"/>
    </source>
</evidence>
<dbReference type="Gene3D" id="3.90.70.10">
    <property type="entry name" value="Cysteine proteinases"/>
    <property type="match status" value="1"/>
</dbReference>
<organism evidence="7 8">
    <name type="scientific">Siphonobacter aquaeclarae</name>
    <dbReference type="NCBI Taxonomy" id="563176"/>
    <lineage>
        <taxon>Bacteria</taxon>
        <taxon>Pseudomonadati</taxon>
        <taxon>Bacteroidota</taxon>
        <taxon>Cytophagia</taxon>
        <taxon>Cytophagales</taxon>
        <taxon>Cytophagaceae</taxon>
        <taxon>Siphonobacter</taxon>
    </lineage>
</organism>
<dbReference type="SUPFAM" id="SSF54001">
    <property type="entry name" value="Cysteine proteinases"/>
    <property type="match status" value="1"/>
</dbReference>
<dbReference type="Proteomes" id="UP000198901">
    <property type="component" value="Unassembled WGS sequence"/>
</dbReference>
<evidence type="ECO:0000256" key="2">
    <source>
        <dbReference type="ARBA" id="ARBA00022801"/>
    </source>
</evidence>
<feature type="active site" evidence="5">
    <location>
        <position position="306"/>
    </location>
</feature>
<keyword evidence="8" id="KW-1185">Reference proteome</keyword>
<dbReference type="GO" id="GO:0043418">
    <property type="term" value="P:homocysteine catabolic process"/>
    <property type="evidence" value="ECO:0007669"/>
    <property type="project" value="TreeGrafter"/>
</dbReference>
<keyword evidence="1 4" id="KW-0645">Protease</keyword>
<evidence type="ECO:0000256" key="3">
    <source>
        <dbReference type="ARBA" id="ARBA00022807"/>
    </source>
</evidence>
<comment type="similarity">
    <text evidence="4">Belongs to the peptidase C1 family.</text>
</comment>
<reference evidence="7 8" key="1">
    <citation type="submission" date="2016-10" db="EMBL/GenBank/DDBJ databases">
        <authorList>
            <person name="de Groot N.N."/>
        </authorList>
    </citation>
    <scope>NUCLEOTIDE SEQUENCE [LARGE SCALE GENOMIC DNA]</scope>
    <source>
        <strain evidence="7 8">DSM 21668</strain>
    </source>
</reference>
<keyword evidence="3 4" id="KW-0788">Thiol protease</keyword>
<feature type="signal peptide" evidence="6">
    <location>
        <begin position="1"/>
        <end position="22"/>
    </location>
</feature>
<dbReference type="GO" id="GO:0006508">
    <property type="term" value="P:proteolysis"/>
    <property type="evidence" value="ECO:0007669"/>
    <property type="project" value="UniProtKB-KW"/>
</dbReference>
<evidence type="ECO:0000256" key="1">
    <source>
        <dbReference type="ARBA" id="ARBA00022670"/>
    </source>
</evidence>
<protein>
    <recommendedName>
        <fullName evidence="4">Aminopeptidase</fullName>
    </recommendedName>
</protein>
<sequence>MKVFERSFVLVACLLSGGAALAQTPELGVHITRQLPATPVKNQGSTGTCWCFSTTAVVESECLRKNLGEFDLSEMYIVRNIYLEKARNYVRRQGKAQFDEGGLGHDVLNAIAQYGAVPESAYSGLVNGARTHDHQKLVKDLRAYLTDILKKTPVPADWETGFVRILDERLGAIPQQFDYQGKTYTPRQFAEEVLQFHADDYIGLTSFSHHPFYQPFIVEIPDNWANGSYLNVPLEELSSVVQTSVSAGYTVMWDADVSNPGWGQDKGYALEYVSKPSSAEPDAPEKPTDQQVRQRLFDTQVTTDDHLMQITGMAASPSGKKFYLVKNSWGEVGPYKGYIYVSEPYFALNTVTVIVPKAVLPEDLKAKIH</sequence>
<dbReference type="PANTHER" id="PTHR10363">
    <property type="entry name" value="BLEOMYCIN HYDROLASE"/>
    <property type="match status" value="1"/>
</dbReference>
<dbReference type="Pfam" id="PF03051">
    <property type="entry name" value="Peptidase_C1_2"/>
    <property type="match status" value="1"/>
</dbReference>
<evidence type="ECO:0000256" key="5">
    <source>
        <dbReference type="PIRSR" id="PIRSR005700-1"/>
    </source>
</evidence>
<evidence type="ECO:0000313" key="7">
    <source>
        <dbReference type="EMBL" id="SDM59865.1"/>
    </source>
</evidence>
<dbReference type="EMBL" id="FNGS01000007">
    <property type="protein sequence ID" value="SDM59865.1"/>
    <property type="molecule type" value="Genomic_DNA"/>
</dbReference>
<name>A0A1G9UJZ9_9BACT</name>
<dbReference type="OrthoDB" id="9814054at2"/>
<dbReference type="GO" id="GO:0005737">
    <property type="term" value="C:cytoplasm"/>
    <property type="evidence" value="ECO:0007669"/>
    <property type="project" value="TreeGrafter"/>
</dbReference>
<dbReference type="AlphaFoldDB" id="A0A1G9UJZ9"/>
<dbReference type="PIRSF" id="PIRSF005700">
    <property type="entry name" value="PepC"/>
    <property type="match status" value="1"/>
</dbReference>
<keyword evidence="6" id="KW-0732">Signal</keyword>
<keyword evidence="2 4" id="KW-0378">Hydrolase</keyword>
<dbReference type="PROSITE" id="PS00139">
    <property type="entry name" value="THIOL_PROTEASE_CYS"/>
    <property type="match status" value="1"/>
</dbReference>